<evidence type="ECO:0000313" key="5">
    <source>
        <dbReference type="Proteomes" id="UP000257109"/>
    </source>
</evidence>
<proteinExistence type="inferred from homology"/>
<evidence type="ECO:0000259" key="3">
    <source>
        <dbReference type="SMART" id="SM00499"/>
    </source>
</evidence>
<dbReference type="PANTHER" id="PTHR46598">
    <property type="entry name" value="BNAC05G43320D PROTEIN"/>
    <property type="match status" value="1"/>
</dbReference>
<dbReference type="PANTHER" id="PTHR46598:SF1">
    <property type="entry name" value="OS10G0422566 PROTEIN"/>
    <property type="match status" value="1"/>
</dbReference>
<dbReference type="OrthoDB" id="726314at2759"/>
<feature type="domain" description="Bifunctional inhibitor/plant lipid transfer protein/seed storage helical" evidence="3">
    <location>
        <begin position="36"/>
        <end position="116"/>
    </location>
</feature>
<dbReference type="InterPro" id="IPR036312">
    <property type="entry name" value="Bifun_inhib/LTP/seed_sf"/>
</dbReference>
<dbReference type="SMART" id="SM00499">
    <property type="entry name" value="AAI"/>
    <property type="match status" value="1"/>
</dbReference>
<evidence type="ECO:0000256" key="2">
    <source>
        <dbReference type="SAM" id="Phobius"/>
    </source>
</evidence>
<dbReference type="CDD" id="cd00010">
    <property type="entry name" value="AAI_LTSS"/>
    <property type="match status" value="1"/>
</dbReference>
<dbReference type="Proteomes" id="UP000257109">
    <property type="component" value="Unassembled WGS sequence"/>
</dbReference>
<protein>
    <submittedName>
        <fullName evidence="4">Pentatricopeptide repeat-containing protein, mitochondrial</fullName>
    </submittedName>
</protein>
<dbReference type="STRING" id="157652.A0A371GDS8"/>
<reference evidence="4" key="1">
    <citation type="submission" date="2018-05" db="EMBL/GenBank/DDBJ databases">
        <title>Draft genome of Mucuna pruriens seed.</title>
        <authorList>
            <person name="Nnadi N.E."/>
            <person name="Vos R."/>
            <person name="Hasami M.H."/>
            <person name="Devisetty U.K."/>
            <person name="Aguiy J.C."/>
        </authorList>
    </citation>
    <scope>NUCLEOTIDE SEQUENCE [LARGE SCALE GENOMIC DNA]</scope>
    <source>
        <strain evidence="4">JCA_2017</strain>
    </source>
</reference>
<comment type="similarity">
    <text evidence="1">Belongs to the PPR family. P subfamily.</text>
</comment>
<accession>A0A371GDS8</accession>
<sequence length="509" mass="55588">TNLLHLMEPLRLRGLKIRVILVALIVASVNLVSTPCTTYMISSFTPCANIITGSTNNGLVPPSTCCDSLRSLMSTNMDCACLVISANAPFFQLPINQALALSLSQACNINGVPLQCKGANSIASKYLYIFTNFTSGSPLPAPGPSALGLNGPTLSSIATSPLSPQVTKMVGVDEAEKYENVELASVEAEAPTRSRIPQIRPVLTPRPSPASHSSVVSLSPFAFLMLAIRKLKTGPDIPFVLCVMVANCNYGTARVSNYKSVQSICPYLANSSSQAFTVASENKFTLQGVCFSSVAERILVQARDPAKVSLEIQNAIDANQLDNSWKLFEQHMHMEGFPRKSITSKLVTSCMDSLNIKYLGKAYELVERAIEEGKQGLSENEVLIYLSFGLTKARLPVPASIVLRKMIDTEHFPSLLGLQFWHTCHEQRKNRVDPRKKSNAPLMAMKPNAAPFSTVLAECPLFERSRKAYQLLDMMPRIGVKADAKLLMIIILYMREMGEERSSTSCKGT</sequence>
<name>A0A371GDS8_MUCPR</name>
<dbReference type="EMBL" id="QJKJ01005868">
    <property type="protein sequence ID" value="RDX88697.1"/>
    <property type="molecule type" value="Genomic_DNA"/>
</dbReference>
<comment type="caution">
    <text evidence="4">The sequence shown here is derived from an EMBL/GenBank/DDBJ whole genome shotgun (WGS) entry which is preliminary data.</text>
</comment>
<gene>
    <name evidence="4" type="ORF">CR513_29681</name>
</gene>
<keyword evidence="5" id="KW-1185">Reference proteome</keyword>
<keyword evidence="2" id="KW-1133">Transmembrane helix</keyword>
<evidence type="ECO:0000313" key="4">
    <source>
        <dbReference type="EMBL" id="RDX88697.1"/>
    </source>
</evidence>
<feature type="non-terminal residue" evidence="4">
    <location>
        <position position="1"/>
    </location>
</feature>
<evidence type="ECO:0000256" key="1">
    <source>
        <dbReference type="ARBA" id="ARBA00007626"/>
    </source>
</evidence>
<keyword evidence="2" id="KW-0472">Membrane</keyword>
<dbReference type="Gene3D" id="1.10.110.10">
    <property type="entry name" value="Plant lipid-transfer and hydrophobic proteins"/>
    <property type="match status" value="1"/>
</dbReference>
<dbReference type="AlphaFoldDB" id="A0A371GDS8"/>
<keyword evidence="2" id="KW-0812">Transmembrane</keyword>
<dbReference type="InterPro" id="IPR016140">
    <property type="entry name" value="Bifunc_inhib/LTP/seed_store"/>
</dbReference>
<organism evidence="4 5">
    <name type="scientific">Mucuna pruriens</name>
    <name type="common">Velvet bean</name>
    <name type="synonym">Dolichos pruriens</name>
    <dbReference type="NCBI Taxonomy" id="157652"/>
    <lineage>
        <taxon>Eukaryota</taxon>
        <taxon>Viridiplantae</taxon>
        <taxon>Streptophyta</taxon>
        <taxon>Embryophyta</taxon>
        <taxon>Tracheophyta</taxon>
        <taxon>Spermatophyta</taxon>
        <taxon>Magnoliopsida</taxon>
        <taxon>eudicotyledons</taxon>
        <taxon>Gunneridae</taxon>
        <taxon>Pentapetalae</taxon>
        <taxon>rosids</taxon>
        <taxon>fabids</taxon>
        <taxon>Fabales</taxon>
        <taxon>Fabaceae</taxon>
        <taxon>Papilionoideae</taxon>
        <taxon>50 kb inversion clade</taxon>
        <taxon>NPAAA clade</taxon>
        <taxon>indigoferoid/millettioid clade</taxon>
        <taxon>Phaseoleae</taxon>
        <taxon>Mucuna</taxon>
    </lineage>
</organism>
<dbReference type="Pfam" id="PF14368">
    <property type="entry name" value="LTP_2"/>
    <property type="match status" value="1"/>
</dbReference>
<feature type="transmembrane region" description="Helical" evidence="2">
    <location>
        <begin position="20"/>
        <end position="41"/>
    </location>
</feature>
<dbReference type="SUPFAM" id="SSF47699">
    <property type="entry name" value="Bifunctional inhibitor/lipid-transfer protein/seed storage 2S albumin"/>
    <property type="match status" value="1"/>
</dbReference>